<dbReference type="Proteomes" id="UP000838749">
    <property type="component" value="Unassembled WGS sequence"/>
</dbReference>
<evidence type="ECO:0000256" key="1">
    <source>
        <dbReference type="ARBA" id="ARBA00022679"/>
    </source>
</evidence>
<dbReference type="InterPro" id="IPR016181">
    <property type="entry name" value="Acyl_CoA_acyltransferase"/>
</dbReference>
<dbReference type="PANTHER" id="PTHR43877">
    <property type="entry name" value="AMINOALKYLPHOSPHONATE N-ACETYLTRANSFERASE-RELATED-RELATED"/>
    <property type="match status" value="1"/>
</dbReference>
<evidence type="ECO:0000313" key="5">
    <source>
        <dbReference type="Proteomes" id="UP000838749"/>
    </source>
</evidence>
<name>A0ABM9B7G6_9BACL</name>
<organism evidence="4 5">
    <name type="scientific">Paenibacillus pseudetheri</name>
    <dbReference type="NCBI Taxonomy" id="2897682"/>
    <lineage>
        <taxon>Bacteria</taxon>
        <taxon>Bacillati</taxon>
        <taxon>Bacillota</taxon>
        <taxon>Bacilli</taxon>
        <taxon>Bacillales</taxon>
        <taxon>Paenibacillaceae</taxon>
        <taxon>Paenibacillus</taxon>
    </lineage>
</organism>
<protein>
    <recommendedName>
        <fullName evidence="3">N-acetyltransferase domain-containing protein</fullName>
    </recommendedName>
</protein>
<accession>A0ABM9B7G6</accession>
<dbReference type="InterPro" id="IPR050832">
    <property type="entry name" value="Bact_Acetyltransf"/>
</dbReference>
<feature type="domain" description="N-acetyltransferase" evidence="3">
    <location>
        <begin position="31"/>
        <end position="183"/>
    </location>
</feature>
<evidence type="ECO:0000313" key="4">
    <source>
        <dbReference type="EMBL" id="CAH1054318.1"/>
    </source>
</evidence>
<sequence length="193" mass="22414">MIYCEFYRGARQGVYIFMKLCNRDRFIIRFSEIKDVRELIHLDHMIWTEDTSPGPLMWRSQEDYLLNAPPGSQLVALKDDKLCGYVGFGRPSRMESNRHVCEVNIAVHPDYQRLGIGRQLIEAIKEHAADNSIRKLRLRVLSCNESALSFYRKCGFVEEGRLREEFYLGGRYVDEIFMCCMLTGGEGYGDHLA</sequence>
<keyword evidence="5" id="KW-1185">Reference proteome</keyword>
<dbReference type="Gene3D" id="3.40.630.30">
    <property type="match status" value="1"/>
</dbReference>
<evidence type="ECO:0000256" key="2">
    <source>
        <dbReference type="ARBA" id="ARBA00023315"/>
    </source>
</evidence>
<proteinExistence type="predicted"/>
<reference evidence="4" key="1">
    <citation type="submission" date="2021-12" db="EMBL/GenBank/DDBJ databases">
        <authorList>
            <person name="Criscuolo A."/>
        </authorList>
    </citation>
    <scope>NUCLEOTIDE SEQUENCE</scope>
    <source>
        <strain evidence="4">CIP111894</strain>
    </source>
</reference>
<dbReference type="PROSITE" id="PS51186">
    <property type="entry name" value="GNAT"/>
    <property type="match status" value="1"/>
</dbReference>
<dbReference type="CDD" id="cd04301">
    <property type="entry name" value="NAT_SF"/>
    <property type="match status" value="1"/>
</dbReference>
<dbReference type="InterPro" id="IPR000182">
    <property type="entry name" value="GNAT_dom"/>
</dbReference>
<evidence type="ECO:0000259" key="3">
    <source>
        <dbReference type="PROSITE" id="PS51186"/>
    </source>
</evidence>
<gene>
    <name evidence="4" type="ORF">PAECIP111894_00463</name>
</gene>
<dbReference type="EMBL" id="CAKMAB010000002">
    <property type="protein sequence ID" value="CAH1054318.1"/>
    <property type="molecule type" value="Genomic_DNA"/>
</dbReference>
<comment type="caution">
    <text evidence="4">The sequence shown here is derived from an EMBL/GenBank/DDBJ whole genome shotgun (WGS) entry which is preliminary data.</text>
</comment>
<keyword evidence="1" id="KW-0808">Transferase</keyword>
<dbReference type="Pfam" id="PF00583">
    <property type="entry name" value="Acetyltransf_1"/>
    <property type="match status" value="1"/>
</dbReference>
<dbReference type="SUPFAM" id="SSF55729">
    <property type="entry name" value="Acyl-CoA N-acyltransferases (Nat)"/>
    <property type="match status" value="1"/>
</dbReference>
<keyword evidence="2" id="KW-0012">Acyltransferase</keyword>